<dbReference type="EMBL" id="BNAQ01000001">
    <property type="protein sequence ID" value="GHH10425.1"/>
    <property type="molecule type" value="Genomic_DNA"/>
</dbReference>
<gene>
    <name evidence="2" type="ORF">GCM10008023_08160</name>
</gene>
<proteinExistence type="predicted"/>
<evidence type="ECO:0000313" key="2">
    <source>
        <dbReference type="EMBL" id="GHH10425.1"/>
    </source>
</evidence>
<keyword evidence="3" id="KW-1185">Reference proteome</keyword>
<dbReference type="Proteomes" id="UP000652430">
    <property type="component" value="Unassembled WGS sequence"/>
</dbReference>
<feature type="compositionally biased region" description="Low complexity" evidence="1">
    <location>
        <begin position="22"/>
        <end position="46"/>
    </location>
</feature>
<evidence type="ECO:0000313" key="3">
    <source>
        <dbReference type="Proteomes" id="UP000652430"/>
    </source>
</evidence>
<sequence length="72" mass="7084">MARLVGDQLEQDEPQLAAVEHPPAARATAPLTLAPTAAMPGAAPATEVPPAARSTAHAHTAVPGLAAVAAAF</sequence>
<comment type="caution">
    <text evidence="2">The sequence shown here is derived from an EMBL/GenBank/DDBJ whole genome shotgun (WGS) entry which is preliminary data.</text>
</comment>
<accession>A0ABQ3LBM2</accession>
<name>A0ABQ3LBM2_9SPHN</name>
<organism evidence="2 3">
    <name type="scientific">Sphingomonas glacialis</name>
    <dbReference type="NCBI Taxonomy" id="658225"/>
    <lineage>
        <taxon>Bacteria</taxon>
        <taxon>Pseudomonadati</taxon>
        <taxon>Pseudomonadota</taxon>
        <taxon>Alphaproteobacteria</taxon>
        <taxon>Sphingomonadales</taxon>
        <taxon>Sphingomonadaceae</taxon>
        <taxon>Sphingomonas</taxon>
    </lineage>
</organism>
<protein>
    <submittedName>
        <fullName evidence="2">Uncharacterized protein</fullName>
    </submittedName>
</protein>
<reference evidence="3" key="1">
    <citation type="journal article" date="2019" name="Int. J. Syst. Evol. Microbiol.">
        <title>The Global Catalogue of Microorganisms (GCM) 10K type strain sequencing project: providing services to taxonomists for standard genome sequencing and annotation.</title>
        <authorList>
            <consortium name="The Broad Institute Genomics Platform"/>
            <consortium name="The Broad Institute Genome Sequencing Center for Infectious Disease"/>
            <person name="Wu L."/>
            <person name="Ma J."/>
        </authorList>
    </citation>
    <scope>NUCLEOTIDE SEQUENCE [LARGE SCALE GENOMIC DNA]</scope>
    <source>
        <strain evidence="3">CGMCC 1.8957</strain>
    </source>
</reference>
<evidence type="ECO:0000256" key="1">
    <source>
        <dbReference type="SAM" id="MobiDB-lite"/>
    </source>
</evidence>
<feature type="region of interest" description="Disordered" evidence="1">
    <location>
        <begin position="1"/>
        <end position="58"/>
    </location>
</feature>